<evidence type="ECO:0000256" key="2">
    <source>
        <dbReference type="ARBA" id="ARBA00022692"/>
    </source>
</evidence>
<keyword evidence="7" id="KW-0325">Glycoprotein</keyword>
<keyword evidence="4 8" id="KW-1133">Transmembrane helix</keyword>
<organism evidence="11 12">
    <name type="scientific">Lupinus albus</name>
    <name type="common">White lupine</name>
    <name type="synonym">Lupinus termis</name>
    <dbReference type="NCBI Taxonomy" id="3870"/>
    <lineage>
        <taxon>Eukaryota</taxon>
        <taxon>Viridiplantae</taxon>
        <taxon>Streptophyta</taxon>
        <taxon>Embryophyta</taxon>
        <taxon>Tracheophyta</taxon>
        <taxon>Spermatophyta</taxon>
        <taxon>Magnoliopsida</taxon>
        <taxon>eudicotyledons</taxon>
        <taxon>Gunneridae</taxon>
        <taxon>Pentapetalae</taxon>
        <taxon>rosids</taxon>
        <taxon>fabids</taxon>
        <taxon>Fabales</taxon>
        <taxon>Fabaceae</taxon>
        <taxon>Papilionoideae</taxon>
        <taxon>50 kb inversion clade</taxon>
        <taxon>genistoids sensu lato</taxon>
        <taxon>core genistoids</taxon>
        <taxon>Genisteae</taxon>
        <taxon>Lupinus</taxon>
    </lineage>
</organism>
<dbReference type="SMART" id="SM00108">
    <property type="entry name" value="B_lectin"/>
    <property type="match status" value="1"/>
</dbReference>
<dbReference type="SMART" id="SM00473">
    <property type="entry name" value="PAN_AP"/>
    <property type="match status" value="1"/>
</dbReference>
<gene>
    <name evidence="11" type="ORF">Lalb_Chr25g0288651</name>
</gene>
<evidence type="ECO:0000256" key="7">
    <source>
        <dbReference type="ARBA" id="ARBA00023180"/>
    </source>
</evidence>
<dbReference type="GO" id="GO:0030246">
    <property type="term" value="F:carbohydrate binding"/>
    <property type="evidence" value="ECO:0007669"/>
    <property type="project" value="UniProtKB-KW"/>
</dbReference>
<comment type="caution">
    <text evidence="11">The sequence shown here is derived from an EMBL/GenBank/DDBJ whole genome shotgun (WGS) entry which is preliminary data.</text>
</comment>
<dbReference type="GO" id="GO:0016020">
    <property type="term" value="C:membrane"/>
    <property type="evidence" value="ECO:0007669"/>
    <property type="project" value="UniProtKB-SubCell"/>
</dbReference>
<dbReference type="OrthoDB" id="590879at2759"/>
<dbReference type="PROSITE" id="PS50948">
    <property type="entry name" value="PAN"/>
    <property type="match status" value="1"/>
</dbReference>
<keyword evidence="11" id="KW-0430">Lectin</keyword>
<keyword evidence="2 8" id="KW-0812">Transmembrane</keyword>
<dbReference type="InterPro" id="IPR001480">
    <property type="entry name" value="Bulb-type_lectin_dom"/>
</dbReference>
<evidence type="ECO:0000256" key="4">
    <source>
        <dbReference type="ARBA" id="ARBA00022989"/>
    </source>
</evidence>
<proteinExistence type="predicted"/>
<evidence type="ECO:0000256" key="1">
    <source>
        <dbReference type="ARBA" id="ARBA00004167"/>
    </source>
</evidence>
<comment type="subcellular location">
    <subcellularLocation>
        <location evidence="1">Membrane</location>
        <topology evidence="1">Single-pass membrane protein</topology>
    </subcellularLocation>
</comment>
<feature type="domain" description="Apple" evidence="10">
    <location>
        <begin position="382"/>
        <end position="467"/>
    </location>
</feature>
<dbReference type="PROSITE" id="PS50927">
    <property type="entry name" value="BULB_LECTIN"/>
    <property type="match status" value="1"/>
</dbReference>
<dbReference type="PANTHER" id="PTHR47974:SF27">
    <property type="entry name" value="RECEPTOR-LIKE SERINE_THREONINE-PROTEIN KINASE"/>
    <property type="match status" value="1"/>
</dbReference>
<evidence type="ECO:0000259" key="10">
    <source>
        <dbReference type="PROSITE" id="PS50948"/>
    </source>
</evidence>
<keyword evidence="6" id="KW-1015">Disulfide bond</keyword>
<evidence type="ECO:0000256" key="5">
    <source>
        <dbReference type="ARBA" id="ARBA00023136"/>
    </source>
</evidence>
<evidence type="ECO:0000256" key="8">
    <source>
        <dbReference type="SAM" id="Phobius"/>
    </source>
</evidence>
<evidence type="ECO:0000256" key="3">
    <source>
        <dbReference type="ARBA" id="ARBA00022729"/>
    </source>
</evidence>
<evidence type="ECO:0000259" key="9">
    <source>
        <dbReference type="PROSITE" id="PS50927"/>
    </source>
</evidence>
<keyword evidence="12" id="KW-1185">Reference proteome</keyword>
<keyword evidence="3" id="KW-0732">Signal</keyword>
<feature type="transmembrane region" description="Helical" evidence="8">
    <location>
        <begin position="479"/>
        <end position="500"/>
    </location>
</feature>
<sequence length="537" mass="60085">MKPFLLFLNIYIYIYIYIHNLINNVSVSKLSYSTSTLNMSTTHYFQILLILHLSFPINFTSSSSSSSSSSSTPQHLHRGFSSSPFSKTTSFQPFLIDPTGNFSLGFLRQNHNHLVLAIIHVASSEPFWFANPTHLASWSDTTHVSFNGSLVLSDPTTNLFWSTATNGGDTLLLLNTSNLVIITQPNGTHLWQSFDIPTNTLVQDQNFTTTMALISPNGLYSLRLGNNFMSLYANHAVKSGKPLKQLMYWKRTALQTKAEIQQGQGPIYARVNSAGYLGMYQTSSKPVDVQKFNTFQQTSSFLMVRVEPDGNLRGYYWSGFSWVLNYEAISETCNLPSPCGSYGLCIPGGSGCECLDNRTRFKPGGCFGGNNDDNDNDNEYLCMKGISSRNSYFVLRRSGVEPPNKELLGYLTTSSLEECESLCEKNCSCWGALYNNGTGFCYVLDHPVQTMLRTGDGSKVGYFKVRKSKEEKNRVQIKVAVVVTVGVIIGGIWIWIWIWMRWKRRKGVLKEENGASPGPYKNLESASFRSIEMCNGQ</sequence>
<feature type="domain" description="Bulb-type lectin" evidence="9">
    <location>
        <begin position="80"/>
        <end position="194"/>
    </location>
</feature>
<name>A0A6A4N643_LUPAL</name>
<evidence type="ECO:0000313" key="11">
    <source>
        <dbReference type="EMBL" id="KAE9585410.1"/>
    </source>
</evidence>
<evidence type="ECO:0000256" key="6">
    <source>
        <dbReference type="ARBA" id="ARBA00023157"/>
    </source>
</evidence>
<keyword evidence="5 8" id="KW-0472">Membrane</keyword>
<dbReference type="Gene3D" id="2.90.10.10">
    <property type="entry name" value="Bulb-type lectin domain"/>
    <property type="match status" value="1"/>
</dbReference>
<dbReference type="PANTHER" id="PTHR47974">
    <property type="entry name" value="OS07G0415500 PROTEIN"/>
    <property type="match status" value="1"/>
</dbReference>
<dbReference type="InterPro" id="IPR003609">
    <property type="entry name" value="Pan_app"/>
</dbReference>
<dbReference type="SUPFAM" id="SSF57414">
    <property type="entry name" value="Hairpin loop containing domain-like"/>
    <property type="match status" value="1"/>
</dbReference>
<evidence type="ECO:0000313" key="12">
    <source>
        <dbReference type="Proteomes" id="UP000447434"/>
    </source>
</evidence>
<dbReference type="InterPro" id="IPR036426">
    <property type="entry name" value="Bulb-type_lectin_dom_sf"/>
</dbReference>
<dbReference type="SUPFAM" id="SSF51110">
    <property type="entry name" value="alpha-D-mannose-specific plant lectins"/>
    <property type="match status" value="1"/>
</dbReference>
<accession>A0A6A4N643</accession>
<reference evidence="12" key="1">
    <citation type="journal article" date="2020" name="Nat. Commun.">
        <title>Genome sequence of the cluster root forming white lupin.</title>
        <authorList>
            <person name="Hufnagel B."/>
            <person name="Marques A."/>
            <person name="Soriano A."/>
            <person name="Marques L."/>
            <person name="Divol F."/>
            <person name="Doumas P."/>
            <person name="Sallet E."/>
            <person name="Mancinotti D."/>
            <person name="Carrere S."/>
            <person name="Marande W."/>
            <person name="Arribat S."/>
            <person name="Keller J."/>
            <person name="Huneau C."/>
            <person name="Blein T."/>
            <person name="Aime D."/>
            <person name="Laguerre M."/>
            <person name="Taylor J."/>
            <person name="Schubert V."/>
            <person name="Nelson M."/>
            <person name="Geu-Flores F."/>
            <person name="Crespi M."/>
            <person name="Gallardo-Guerrero K."/>
            <person name="Delaux P.-M."/>
            <person name="Salse J."/>
            <person name="Berges H."/>
            <person name="Guyot R."/>
            <person name="Gouzy J."/>
            <person name="Peret B."/>
        </authorList>
    </citation>
    <scope>NUCLEOTIDE SEQUENCE [LARGE SCALE GENOMIC DNA]</scope>
    <source>
        <strain evidence="12">cv. Amiga</strain>
    </source>
</reference>
<dbReference type="AlphaFoldDB" id="A0A6A4N643"/>
<dbReference type="Pfam" id="PF01453">
    <property type="entry name" value="B_lectin"/>
    <property type="match status" value="1"/>
</dbReference>
<dbReference type="EMBL" id="WOCE01000025">
    <property type="protein sequence ID" value="KAE9585410.1"/>
    <property type="molecule type" value="Genomic_DNA"/>
</dbReference>
<dbReference type="Proteomes" id="UP000447434">
    <property type="component" value="Chromosome 25"/>
</dbReference>
<dbReference type="Pfam" id="PF00024">
    <property type="entry name" value="PAN_1"/>
    <property type="match status" value="1"/>
</dbReference>
<protein>
    <submittedName>
        <fullName evidence="11">Putative bulb-type lectin domain, PAN/Apple domain-containing protein</fullName>
    </submittedName>
</protein>